<dbReference type="Proteomes" id="UP000244223">
    <property type="component" value="Unassembled WGS sequence"/>
</dbReference>
<keyword evidence="3" id="KW-1185">Reference proteome</keyword>
<accession>A0A2T5J260</accession>
<name>A0A2T5J260_9GAMM</name>
<organism evidence="2 3">
    <name type="scientific">Agitococcus lubricus</name>
    <dbReference type="NCBI Taxonomy" id="1077255"/>
    <lineage>
        <taxon>Bacteria</taxon>
        <taxon>Pseudomonadati</taxon>
        <taxon>Pseudomonadota</taxon>
        <taxon>Gammaproteobacteria</taxon>
        <taxon>Moraxellales</taxon>
        <taxon>Moraxellaceae</taxon>
        <taxon>Agitococcus</taxon>
    </lineage>
</organism>
<evidence type="ECO:0000313" key="2">
    <source>
        <dbReference type="EMBL" id="PTQ90433.1"/>
    </source>
</evidence>
<protein>
    <submittedName>
        <fullName evidence="2">Uncharacterized protein</fullName>
    </submittedName>
</protein>
<dbReference type="OrthoDB" id="6709940at2"/>
<dbReference type="RefSeq" id="WP_107864873.1">
    <property type="nucleotide sequence ID" value="NZ_QAON01000003.1"/>
</dbReference>
<keyword evidence="1" id="KW-0472">Membrane</keyword>
<comment type="caution">
    <text evidence="2">The sequence shown here is derived from an EMBL/GenBank/DDBJ whole genome shotgun (WGS) entry which is preliminary data.</text>
</comment>
<dbReference type="AlphaFoldDB" id="A0A2T5J260"/>
<keyword evidence="1" id="KW-0812">Transmembrane</keyword>
<sequence length="146" mass="16878">MDKFWWVILLISVFIGGQWMMMRPSPREKHLMLLREAARKLGLQPKLIPPPEWLVLEHKQFIACYSLIIPTAKFAYSRCQQQQGQWRCMTGTDLLAKTALIPQASYLLAIEAQANSISFYWQEEAGMDVLEPIKAWLTTLAEPTRV</sequence>
<dbReference type="EMBL" id="QAON01000003">
    <property type="protein sequence ID" value="PTQ90433.1"/>
    <property type="molecule type" value="Genomic_DNA"/>
</dbReference>
<feature type="transmembrane region" description="Helical" evidence="1">
    <location>
        <begin position="6"/>
        <end position="22"/>
    </location>
</feature>
<evidence type="ECO:0000256" key="1">
    <source>
        <dbReference type="SAM" id="Phobius"/>
    </source>
</evidence>
<reference evidence="2 3" key="1">
    <citation type="submission" date="2018-04" db="EMBL/GenBank/DDBJ databases">
        <title>Genomic Encyclopedia of Archaeal and Bacterial Type Strains, Phase II (KMG-II): from individual species to whole genera.</title>
        <authorList>
            <person name="Goeker M."/>
        </authorList>
    </citation>
    <scope>NUCLEOTIDE SEQUENCE [LARGE SCALE GENOMIC DNA]</scope>
    <source>
        <strain evidence="2 3">DSM 5822</strain>
    </source>
</reference>
<evidence type="ECO:0000313" key="3">
    <source>
        <dbReference type="Proteomes" id="UP000244223"/>
    </source>
</evidence>
<gene>
    <name evidence="2" type="ORF">C8N29_103186</name>
</gene>
<keyword evidence="1" id="KW-1133">Transmembrane helix</keyword>
<proteinExistence type="predicted"/>